<organism evidence="2 3">
    <name type="scientific">Neonectria punicea</name>
    <dbReference type="NCBI Taxonomy" id="979145"/>
    <lineage>
        <taxon>Eukaryota</taxon>
        <taxon>Fungi</taxon>
        <taxon>Dikarya</taxon>
        <taxon>Ascomycota</taxon>
        <taxon>Pezizomycotina</taxon>
        <taxon>Sordariomycetes</taxon>
        <taxon>Hypocreomycetidae</taxon>
        <taxon>Hypocreales</taxon>
        <taxon>Nectriaceae</taxon>
        <taxon>Neonectria</taxon>
    </lineage>
</organism>
<evidence type="ECO:0000313" key="2">
    <source>
        <dbReference type="EMBL" id="KAK7418163.1"/>
    </source>
</evidence>
<feature type="region of interest" description="Disordered" evidence="1">
    <location>
        <begin position="50"/>
        <end position="111"/>
    </location>
</feature>
<comment type="caution">
    <text evidence="2">The sequence shown here is derived from an EMBL/GenBank/DDBJ whole genome shotgun (WGS) entry which is preliminary data.</text>
</comment>
<gene>
    <name evidence="2" type="ORF">QQX98_004138</name>
</gene>
<keyword evidence="3" id="KW-1185">Reference proteome</keyword>
<proteinExistence type="predicted"/>
<evidence type="ECO:0000256" key="1">
    <source>
        <dbReference type="SAM" id="MobiDB-lite"/>
    </source>
</evidence>
<reference evidence="2 3" key="1">
    <citation type="journal article" date="2025" name="Microbiol. Resour. Announc.">
        <title>Draft genome sequences for Neonectria magnoliae and Neonectria punicea, canker pathogens of Liriodendron tulipifera and Acer saccharum in West Virginia.</title>
        <authorList>
            <person name="Petronek H.M."/>
            <person name="Kasson M.T."/>
            <person name="Metheny A.M."/>
            <person name="Stauder C.M."/>
            <person name="Lovett B."/>
            <person name="Lynch S.C."/>
            <person name="Garnas J.R."/>
            <person name="Kasson L.R."/>
            <person name="Stajich J.E."/>
        </authorList>
    </citation>
    <scope>NUCLEOTIDE SEQUENCE [LARGE SCALE GENOMIC DNA]</scope>
    <source>
        <strain evidence="2 3">NRRL 64653</strain>
    </source>
</reference>
<protein>
    <submittedName>
        <fullName evidence="2">Uncharacterized protein</fullName>
    </submittedName>
</protein>
<evidence type="ECO:0000313" key="3">
    <source>
        <dbReference type="Proteomes" id="UP001498476"/>
    </source>
</evidence>
<sequence>MSLTFADPSAPPALWADEALEAILCSTGPSLKRTQRQACRSCGQQAQFHHRRRVRSQVEEPATPESGAPLPVDGHYPSDMTIPDSAADVRHYPSDVTIPDSEDEGWMVELD</sequence>
<dbReference type="Proteomes" id="UP001498476">
    <property type="component" value="Unassembled WGS sequence"/>
</dbReference>
<accession>A0ABR1HAI9</accession>
<dbReference type="EMBL" id="JAZAVJ010000050">
    <property type="protein sequence ID" value="KAK7418163.1"/>
    <property type="molecule type" value="Genomic_DNA"/>
</dbReference>
<name>A0ABR1HAI9_9HYPO</name>
<feature type="compositionally biased region" description="Acidic residues" evidence="1">
    <location>
        <begin position="100"/>
        <end position="111"/>
    </location>
</feature>